<accession>A0A540VLU1</accession>
<dbReference type="InParanoid" id="A0A540VLU1"/>
<dbReference type="PANTHER" id="PTHR38133:SF1">
    <property type="entry name" value="SLR1429 PROTEIN"/>
    <property type="match status" value="1"/>
</dbReference>
<reference evidence="3 4" key="1">
    <citation type="submission" date="2019-06" db="EMBL/GenBank/DDBJ databases">
        <title>Genome sequence of Litorilinea aerophila BAA-2444.</title>
        <authorList>
            <person name="Maclea K.S."/>
            <person name="Maurais E.G."/>
            <person name="Iannazzi L.C."/>
        </authorList>
    </citation>
    <scope>NUCLEOTIDE SEQUENCE [LARGE SCALE GENOMIC DNA]</scope>
    <source>
        <strain evidence="3 4">ATCC BAA-2444</strain>
    </source>
</reference>
<dbReference type="RefSeq" id="WP_141608466.1">
    <property type="nucleotide sequence ID" value="NZ_VIGC02000002.1"/>
</dbReference>
<keyword evidence="1" id="KW-0479">Metal-binding</keyword>
<dbReference type="EMBL" id="VIGC01000002">
    <property type="protein sequence ID" value="TQE97739.1"/>
    <property type="molecule type" value="Genomic_DNA"/>
</dbReference>
<evidence type="ECO:0000313" key="4">
    <source>
        <dbReference type="Proteomes" id="UP000317371"/>
    </source>
</evidence>
<keyword evidence="1" id="KW-0863">Zinc-finger</keyword>
<dbReference type="InterPro" id="IPR007527">
    <property type="entry name" value="Znf_SWIM"/>
</dbReference>
<keyword evidence="1" id="KW-0862">Zinc</keyword>
<name>A0A540VLU1_9CHLR</name>
<dbReference type="Proteomes" id="UP000317371">
    <property type="component" value="Unassembled WGS sequence"/>
</dbReference>
<proteinExistence type="predicted"/>
<sequence length="292" mass="32201">MNGTQDGHWWSRRWSTLLQELDLVEPRRPAGTAPRVRRLEVTPGQVSAQVHDRSHGPCDVTIRVAGFTQEQWQRVVDTLSTQAIFAARLLAGEMVPDIEEALAAAGISLLPASIQELDHHCSCCPGDEPCPHLVAVYRMLGEMVADDPWLLFRLRGWDEQQLLRALRNQRSRSQESPGGTRPAGSVVVSAAGFHHLREGEPDAQEAPPLELQIDDFWGTSQSREAIHHHIAPPTIELILLRRLGPPPFAQAGPEAYDRLTAIYRHITREAVALAYAADPADSLVGDGADTAR</sequence>
<feature type="domain" description="SWIM-type" evidence="2">
    <location>
        <begin position="110"/>
        <end position="141"/>
    </location>
</feature>
<organism evidence="3 4">
    <name type="scientific">Litorilinea aerophila</name>
    <dbReference type="NCBI Taxonomy" id="1204385"/>
    <lineage>
        <taxon>Bacteria</taxon>
        <taxon>Bacillati</taxon>
        <taxon>Chloroflexota</taxon>
        <taxon>Caldilineae</taxon>
        <taxon>Caldilineales</taxon>
        <taxon>Caldilineaceae</taxon>
        <taxon>Litorilinea</taxon>
    </lineage>
</organism>
<protein>
    <recommendedName>
        <fullName evidence="2">SWIM-type domain-containing protein</fullName>
    </recommendedName>
</protein>
<dbReference type="AlphaFoldDB" id="A0A540VLU1"/>
<evidence type="ECO:0000259" key="2">
    <source>
        <dbReference type="PROSITE" id="PS50966"/>
    </source>
</evidence>
<dbReference type="PROSITE" id="PS50966">
    <property type="entry name" value="ZF_SWIM"/>
    <property type="match status" value="1"/>
</dbReference>
<evidence type="ECO:0000313" key="3">
    <source>
        <dbReference type="EMBL" id="TQE97739.1"/>
    </source>
</evidence>
<keyword evidence="4" id="KW-1185">Reference proteome</keyword>
<dbReference type="OrthoDB" id="188274at2"/>
<dbReference type="GO" id="GO:0008270">
    <property type="term" value="F:zinc ion binding"/>
    <property type="evidence" value="ECO:0007669"/>
    <property type="project" value="UniProtKB-KW"/>
</dbReference>
<gene>
    <name evidence="3" type="ORF">FKZ61_02405</name>
</gene>
<evidence type="ECO:0000256" key="1">
    <source>
        <dbReference type="PROSITE-ProRule" id="PRU00325"/>
    </source>
</evidence>
<dbReference type="PANTHER" id="PTHR38133">
    <property type="entry name" value="SLR1429 PROTEIN"/>
    <property type="match status" value="1"/>
</dbReference>
<comment type="caution">
    <text evidence="3">The sequence shown here is derived from an EMBL/GenBank/DDBJ whole genome shotgun (WGS) entry which is preliminary data.</text>
</comment>